<sequence length="259" mass="26743">MSETRRAPERVVVVGGTAGIGLTTARRLLATGTRGLALFGRSPERGEAARDRLSADFPEVHVTFIRCDAGEAEATERAMAQAARSLGGIDALVSSAGGDVLPKLLKDIPTAEVMSVIGAIAGCVIVPARAVYPVMKAQGTGAIVCFASDACKVATPGESLVGAAMAAIAMFCRGMAIEAKRDGVRVNCITPSIVRGTPLYDRLQEDEFSRRLFAKAEQMASLGVATADDIANLACFLVSDEAARLTGQTISVTGGISAA</sequence>
<evidence type="ECO:0000313" key="3">
    <source>
        <dbReference type="Proteomes" id="UP000193200"/>
    </source>
</evidence>
<keyword evidence="2" id="KW-0560">Oxidoreductase</keyword>
<dbReference type="PRINTS" id="PR00081">
    <property type="entry name" value="GDHRDH"/>
</dbReference>
<dbReference type="EC" id="1.1.1.268" evidence="2"/>
<dbReference type="InterPro" id="IPR002347">
    <property type="entry name" value="SDR_fam"/>
</dbReference>
<dbReference type="SUPFAM" id="SSF51735">
    <property type="entry name" value="NAD(P)-binding Rossmann-fold domains"/>
    <property type="match status" value="1"/>
</dbReference>
<dbReference type="OrthoDB" id="286404at2"/>
<dbReference type="InterPro" id="IPR050259">
    <property type="entry name" value="SDR"/>
</dbReference>
<dbReference type="RefSeq" id="WP_085883212.1">
    <property type="nucleotide sequence ID" value="NZ_FWFR01000001.1"/>
</dbReference>
<organism evidence="2 3">
    <name type="scientific">Oceanibacterium hippocampi</name>
    <dbReference type="NCBI Taxonomy" id="745714"/>
    <lineage>
        <taxon>Bacteria</taxon>
        <taxon>Pseudomonadati</taxon>
        <taxon>Pseudomonadota</taxon>
        <taxon>Alphaproteobacteria</taxon>
        <taxon>Sneathiellales</taxon>
        <taxon>Sneathiellaceae</taxon>
        <taxon>Oceanibacterium</taxon>
    </lineage>
</organism>
<evidence type="ECO:0000313" key="2">
    <source>
        <dbReference type="EMBL" id="SLN46770.1"/>
    </source>
</evidence>
<dbReference type="CDD" id="cd05233">
    <property type="entry name" value="SDR_c"/>
    <property type="match status" value="1"/>
</dbReference>
<dbReference type="GO" id="GO:0050574">
    <property type="term" value="F:2-(R)-hydroxypropyl-CoM dehydrogenase activity"/>
    <property type="evidence" value="ECO:0007669"/>
    <property type="project" value="UniProtKB-EC"/>
</dbReference>
<comment type="similarity">
    <text evidence="1">Belongs to the short-chain dehydrogenases/reductases (SDR) family.</text>
</comment>
<dbReference type="InterPro" id="IPR036291">
    <property type="entry name" value="NAD(P)-bd_dom_sf"/>
</dbReference>
<gene>
    <name evidence="2" type="primary">xecD</name>
    <name evidence="2" type="ORF">OCH7691_02004</name>
</gene>
<name>A0A1Y5SSI8_9PROT</name>
<dbReference type="InParanoid" id="A0A1Y5SSI8"/>
<dbReference type="Pfam" id="PF13561">
    <property type="entry name" value="adh_short_C2"/>
    <property type="match status" value="1"/>
</dbReference>
<dbReference type="PANTHER" id="PTHR42879:SF2">
    <property type="entry name" value="3-OXOACYL-[ACYL-CARRIER-PROTEIN] REDUCTASE FABG"/>
    <property type="match status" value="1"/>
</dbReference>
<protein>
    <submittedName>
        <fullName evidence="2">2-(R)-hydroxypropyl-CoM dehydrogenase</fullName>
        <ecNumber evidence="2">1.1.1.268</ecNumber>
    </submittedName>
</protein>
<evidence type="ECO:0000256" key="1">
    <source>
        <dbReference type="ARBA" id="ARBA00006484"/>
    </source>
</evidence>
<dbReference type="PANTHER" id="PTHR42879">
    <property type="entry name" value="3-OXOACYL-(ACYL-CARRIER-PROTEIN) REDUCTASE"/>
    <property type="match status" value="1"/>
</dbReference>
<dbReference type="Proteomes" id="UP000193200">
    <property type="component" value="Unassembled WGS sequence"/>
</dbReference>
<dbReference type="Gene3D" id="3.40.50.720">
    <property type="entry name" value="NAD(P)-binding Rossmann-like Domain"/>
    <property type="match status" value="1"/>
</dbReference>
<accession>A0A1Y5SSI8</accession>
<reference evidence="2 3" key="1">
    <citation type="submission" date="2017-03" db="EMBL/GenBank/DDBJ databases">
        <authorList>
            <person name="Afonso C.L."/>
            <person name="Miller P.J."/>
            <person name="Scott M.A."/>
            <person name="Spackman E."/>
            <person name="Goraichik I."/>
            <person name="Dimitrov K.M."/>
            <person name="Suarez D.L."/>
            <person name="Swayne D.E."/>
        </authorList>
    </citation>
    <scope>NUCLEOTIDE SEQUENCE [LARGE SCALE GENOMIC DNA]</scope>
    <source>
        <strain evidence="2 3">CECT 7691</strain>
    </source>
</reference>
<proteinExistence type="inferred from homology"/>
<dbReference type="AlphaFoldDB" id="A0A1Y5SSI8"/>
<dbReference type="EMBL" id="FWFR01000001">
    <property type="protein sequence ID" value="SLN46770.1"/>
    <property type="molecule type" value="Genomic_DNA"/>
</dbReference>
<keyword evidence="3" id="KW-1185">Reference proteome</keyword>